<dbReference type="PROSITE" id="PS00643">
    <property type="entry name" value="COMPLEX1_75K_3"/>
    <property type="match status" value="1"/>
</dbReference>
<evidence type="ECO:0000259" key="16">
    <source>
        <dbReference type="PROSITE" id="PS51839"/>
    </source>
</evidence>
<comment type="cofactor">
    <cofactor evidence="1 13">
        <name>[4Fe-4S] cluster</name>
        <dbReference type="ChEBI" id="CHEBI:49883"/>
    </cofactor>
</comment>
<feature type="domain" description="2Fe-2S ferredoxin-type" evidence="14">
    <location>
        <begin position="11"/>
        <end position="93"/>
    </location>
</feature>
<comment type="function">
    <text evidence="13">NDH-1 shuttles electrons from NADH, via FMN and iron-sulfur (Fe-S) centers, to quinones in the respiratory chain. Couples the redox reaction to proton translocation (for every two electrons transferred, four hydrogen ions are translocated across the cytoplasmic membrane), and thus conserves the redox energy in a proton gradient.</text>
</comment>
<dbReference type="InterPro" id="IPR050123">
    <property type="entry name" value="Prok_molybdopt-oxidoreductase"/>
</dbReference>
<dbReference type="GO" id="GO:0016020">
    <property type="term" value="C:membrane"/>
    <property type="evidence" value="ECO:0007669"/>
    <property type="project" value="InterPro"/>
</dbReference>
<keyword evidence="9 13" id="KW-0411">Iron-sulfur</keyword>
<dbReference type="EMBL" id="VMKP01000002">
    <property type="protein sequence ID" value="TVO65443.1"/>
    <property type="molecule type" value="Genomic_DNA"/>
</dbReference>
<evidence type="ECO:0000256" key="12">
    <source>
        <dbReference type="ARBA" id="ARBA00047712"/>
    </source>
</evidence>
<evidence type="ECO:0000313" key="18">
    <source>
        <dbReference type="Proteomes" id="UP000316688"/>
    </source>
</evidence>
<dbReference type="PANTHER" id="PTHR43105:SF13">
    <property type="entry name" value="NADH-UBIQUINONE OXIDOREDUCTASE 75 KDA SUBUNIT, MITOCHONDRIAL"/>
    <property type="match status" value="1"/>
</dbReference>
<dbReference type="GO" id="GO:1990204">
    <property type="term" value="C:oxidoreductase complex"/>
    <property type="evidence" value="ECO:0007669"/>
    <property type="project" value="UniProtKB-ARBA"/>
</dbReference>
<dbReference type="InterPro" id="IPR019574">
    <property type="entry name" value="NADH_UbQ_OxRdtase_Gsu_4Fe4S-bd"/>
</dbReference>
<gene>
    <name evidence="17" type="ORF">FPL11_05010</name>
</gene>
<evidence type="ECO:0000256" key="1">
    <source>
        <dbReference type="ARBA" id="ARBA00001966"/>
    </source>
</evidence>
<dbReference type="NCBIfam" id="TIGR01973">
    <property type="entry name" value="NuoG"/>
    <property type="match status" value="1"/>
</dbReference>
<dbReference type="Gene3D" id="2.40.40.20">
    <property type="match status" value="1"/>
</dbReference>
<feature type="domain" description="4Fe-4S Mo/W bis-MGD-type" evidence="15">
    <location>
        <begin position="230"/>
        <end position="286"/>
    </location>
</feature>
<dbReference type="PANTHER" id="PTHR43105">
    <property type="entry name" value="RESPIRATORY NITRATE REDUCTASE"/>
    <property type="match status" value="1"/>
</dbReference>
<dbReference type="Gene3D" id="3.40.50.740">
    <property type="match status" value="2"/>
</dbReference>
<comment type="caution">
    <text evidence="17">The sequence shown here is derived from an EMBL/GenBank/DDBJ whole genome shotgun (WGS) entry which is preliminary data.</text>
</comment>
<sequence length="804" mass="85452">MSAEVKTQNPETVNVTIDGQSIEAPKGASLISVADEHGIDIPRFCYHSKLSAPANCRMCLVDVEMNGRKAPKPLPACITAVADGMVVQTTSERALKAQRGVMEFLLINHPLDCPICDQGGECELQDLALGYGRSVSRFSERKRVVKDENLGPLVATEMTRCIHCTRCVRFLDEVAGTSELGAMYRGEHTEISTLVGSGVHSELSGNIIDLCPVGALTSRPYRYTARAWEMLSHSSIAPHDCQGSNIDLHQVRGTVKRVVPRDNEAINECWISDRDRFSYEGIYSDARLATPQIRENGEWQSVDWQTAIEAAANHLRDSVERHGPEALGALVSPSSTLEEMYLLGRIVRAMGSHNIDARLRRGDFRDGIETAGFAGLETPVADLENLDAALVIGGYPRHEQPLINHRLRKAARNGAEVMVLNPRAFDWNLPLGVEQVVPADAMPRALAGVARAAAALRGVDEPAGLEQWLGTAEADEPARQIAAALVGDGRRALLLGGLADSHPAGAELRYLAAEIARLTGADYGELTPGANTAGAWLAGAVPGRTANGEATDGLDAAAMLATPRQGYILMNAEPEHDFFDGETATRALAGAEAVVALSAYDSPALREHADVLLPIATLGETAGTLVNAEGRWQTFAGVGYPQGDARPAWRLLRVLGNVLDLEGFNYQAPDEIHHELQRLSEGTGVARPSAPIAAQTPAPSELTRIGYPAMFGVDPLTRHAASLQQTDHAAPARAVMNPVDAGRLGVSEDDAVHVRQSGAARRLPVAVSDAVPAGSVWIPAGVEGSAGLGALMGAIEVVADGAAA</sequence>
<dbReference type="GO" id="GO:0048038">
    <property type="term" value="F:quinone binding"/>
    <property type="evidence" value="ECO:0007669"/>
    <property type="project" value="UniProtKB-UniRule"/>
</dbReference>
<dbReference type="PROSITE" id="PS51085">
    <property type="entry name" value="2FE2S_FER_2"/>
    <property type="match status" value="1"/>
</dbReference>
<dbReference type="Pfam" id="PF00384">
    <property type="entry name" value="Molybdopterin"/>
    <property type="match status" value="1"/>
</dbReference>
<dbReference type="Pfam" id="PF22117">
    <property type="entry name" value="Fer4_Nqo3"/>
    <property type="match status" value="1"/>
</dbReference>
<dbReference type="SMART" id="SM00929">
    <property type="entry name" value="NADH-G_4Fe-4S_3"/>
    <property type="match status" value="1"/>
</dbReference>
<evidence type="ECO:0000256" key="9">
    <source>
        <dbReference type="ARBA" id="ARBA00023014"/>
    </source>
</evidence>
<dbReference type="GO" id="GO:0016651">
    <property type="term" value="F:oxidoreductase activity, acting on NAD(P)H"/>
    <property type="evidence" value="ECO:0007669"/>
    <property type="project" value="InterPro"/>
</dbReference>
<dbReference type="GO" id="GO:0043546">
    <property type="term" value="F:molybdopterin cofactor binding"/>
    <property type="evidence" value="ECO:0007669"/>
    <property type="project" value="InterPro"/>
</dbReference>
<dbReference type="Pfam" id="PF13510">
    <property type="entry name" value="Fer2_4"/>
    <property type="match status" value="1"/>
</dbReference>
<evidence type="ECO:0000259" key="15">
    <source>
        <dbReference type="PROSITE" id="PS51669"/>
    </source>
</evidence>
<dbReference type="InterPro" id="IPR010228">
    <property type="entry name" value="NADH_UbQ_OxRdtase_Gsu"/>
</dbReference>
<reference evidence="17 18" key="1">
    <citation type="submission" date="2019-07" db="EMBL/GenBank/DDBJ databases">
        <title>Reclasification of Spiribacter aquaticus.</title>
        <authorList>
            <person name="Leon M.J."/>
            <person name="Sanchez-Porro C."/>
            <person name="Ventosa A."/>
        </authorList>
    </citation>
    <scope>NUCLEOTIDE SEQUENCE [LARGE SCALE GENOMIC DNA]</scope>
    <source>
        <strain evidence="17 18">SP30</strain>
    </source>
</reference>
<dbReference type="InterPro" id="IPR054351">
    <property type="entry name" value="NADH_UbQ_OxRdtase_ferredoxin"/>
</dbReference>
<dbReference type="SUPFAM" id="SSF54292">
    <property type="entry name" value="2Fe-2S ferredoxin-like"/>
    <property type="match status" value="1"/>
</dbReference>
<dbReference type="SUPFAM" id="SSF50692">
    <property type="entry name" value="ADC-like"/>
    <property type="match status" value="1"/>
</dbReference>
<name>A0A557RJU9_9GAMM</name>
<dbReference type="CDD" id="cd00207">
    <property type="entry name" value="fer2"/>
    <property type="match status" value="1"/>
</dbReference>
<dbReference type="InterPro" id="IPR006656">
    <property type="entry name" value="Mopterin_OxRdtase"/>
</dbReference>
<dbReference type="AlphaFoldDB" id="A0A557RJU9"/>
<keyword evidence="3 13" id="KW-0004">4Fe-4S</keyword>
<dbReference type="Gene3D" id="3.40.228.10">
    <property type="entry name" value="Dimethylsulfoxide Reductase, domain 2"/>
    <property type="match status" value="1"/>
</dbReference>
<dbReference type="InterPro" id="IPR001041">
    <property type="entry name" value="2Fe-2S_ferredoxin-type"/>
</dbReference>
<dbReference type="InterPro" id="IPR036010">
    <property type="entry name" value="2Fe-2S_ferredoxin-like_sf"/>
</dbReference>
<evidence type="ECO:0000256" key="6">
    <source>
        <dbReference type="ARBA" id="ARBA00022723"/>
    </source>
</evidence>
<dbReference type="InterPro" id="IPR006963">
    <property type="entry name" value="Mopterin_OxRdtase_4Fe-4S_dom"/>
</dbReference>
<dbReference type="Gene3D" id="3.10.20.740">
    <property type="match status" value="1"/>
</dbReference>
<keyword evidence="5 13" id="KW-0874">Quinone</keyword>
<organism evidence="17 18">
    <name type="scientific">Spiribacter aquaticus</name>
    <dbReference type="NCBI Taxonomy" id="1935996"/>
    <lineage>
        <taxon>Bacteria</taxon>
        <taxon>Pseudomonadati</taxon>
        <taxon>Pseudomonadota</taxon>
        <taxon>Gammaproteobacteria</taxon>
        <taxon>Chromatiales</taxon>
        <taxon>Ectothiorhodospiraceae</taxon>
        <taxon>Spiribacter</taxon>
    </lineage>
</organism>
<keyword evidence="7 13" id="KW-1278">Translocase</keyword>
<dbReference type="GO" id="GO:0051539">
    <property type="term" value="F:4 iron, 4 sulfur cluster binding"/>
    <property type="evidence" value="ECO:0007669"/>
    <property type="project" value="UniProtKB-KW"/>
</dbReference>
<keyword evidence="4 13" id="KW-0001">2Fe-2S</keyword>
<dbReference type="FunFam" id="3.10.20.740:FF:000001">
    <property type="entry name" value="NADH-quinone oxidoreductase subunit G"/>
    <property type="match status" value="1"/>
</dbReference>
<dbReference type="PROSITE" id="PS51669">
    <property type="entry name" value="4FE4S_MOW_BIS_MGD"/>
    <property type="match status" value="1"/>
</dbReference>
<dbReference type="RefSeq" id="WP_144347681.1">
    <property type="nucleotide sequence ID" value="NZ_VMKP01000002.1"/>
</dbReference>
<dbReference type="SUPFAM" id="SSF54862">
    <property type="entry name" value="4Fe-4S ferredoxins"/>
    <property type="match status" value="1"/>
</dbReference>
<dbReference type="GO" id="GO:0051537">
    <property type="term" value="F:2 iron, 2 sulfur cluster binding"/>
    <property type="evidence" value="ECO:0007669"/>
    <property type="project" value="UniProtKB-UniRule"/>
</dbReference>
<dbReference type="Gene3D" id="3.30.70.20">
    <property type="match status" value="1"/>
</dbReference>
<evidence type="ECO:0000256" key="3">
    <source>
        <dbReference type="ARBA" id="ARBA00022485"/>
    </source>
</evidence>
<evidence type="ECO:0000256" key="2">
    <source>
        <dbReference type="ARBA" id="ARBA00005404"/>
    </source>
</evidence>
<evidence type="ECO:0000313" key="17">
    <source>
        <dbReference type="EMBL" id="TVO65443.1"/>
    </source>
</evidence>
<keyword evidence="18" id="KW-1185">Reference proteome</keyword>
<dbReference type="Pfam" id="PF10588">
    <property type="entry name" value="NADH-G_4Fe-4S_3"/>
    <property type="match status" value="1"/>
</dbReference>
<evidence type="ECO:0000256" key="5">
    <source>
        <dbReference type="ARBA" id="ARBA00022719"/>
    </source>
</evidence>
<dbReference type="PROSITE" id="PS51839">
    <property type="entry name" value="4FE4S_HC3"/>
    <property type="match status" value="1"/>
</dbReference>
<proteinExistence type="inferred from homology"/>
<evidence type="ECO:0000259" key="14">
    <source>
        <dbReference type="PROSITE" id="PS51085"/>
    </source>
</evidence>
<dbReference type="Proteomes" id="UP000316688">
    <property type="component" value="Unassembled WGS sequence"/>
</dbReference>
<evidence type="ECO:0000256" key="7">
    <source>
        <dbReference type="ARBA" id="ARBA00022967"/>
    </source>
</evidence>
<dbReference type="SUPFAM" id="SSF53706">
    <property type="entry name" value="Formate dehydrogenase/DMSO reductase, domains 1-3"/>
    <property type="match status" value="1"/>
</dbReference>
<keyword evidence="10 13" id="KW-0520">NAD</keyword>
<dbReference type="InterPro" id="IPR009010">
    <property type="entry name" value="Asp_de-COase-like_dom_sf"/>
</dbReference>
<dbReference type="EC" id="7.1.1.-" evidence="13"/>
<evidence type="ECO:0000256" key="4">
    <source>
        <dbReference type="ARBA" id="ARBA00022714"/>
    </source>
</evidence>
<comment type="catalytic activity">
    <reaction evidence="12 13">
        <text>a quinone + NADH + 5 H(+)(in) = a quinol + NAD(+) + 4 H(+)(out)</text>
        <dbReference type="Rhea" id="RHEA:57888"/>
        <dbReference type="ChEBI" id="CHEBI:15378"/>
        <dbReference type="ChEBI" id="CHEBI:24646"/>
        <dbReference type="ChEBI" id="CHEBI:57540"/>
        <dbReference type="ChEBI" id="CHEBI:57945"/>
        <dbReference type="ChEBI" id="CHEBI:132124"/>
    </reaction>
</comment>
<dbReference type="GO" id="GO:0046872">
    <property type="term" value="F:metal ion binding"/>
    <property type="evidence" value="ECO:0007669"/>
    <property type="project" value="UniProtKB-UniRule"/>
</dbReference>
<dbReference type="InterPro" id="IPR006657">
    <property type="entry name" value="MoPterin_dinucl-bd_dom"/>
</dbReference>
<comment type="similarity">
    <text evidence="2 13">Belongs to the complex I 75 kDa subunit family.</text>
</comment>
<dbReference type="Pfam" id="PF01568">
    <property type="entry name" value="Molydop_binding"/>
    <property type="match status" value="1"/>
</dbReference>
<dbReference type="GO" id="GO:0042773">
    <property type="term" value="P:ATP synthesis coupled electron transport"/>
    <property type="evidence" value="ECO:0007669"/>
    <property type="project" value="InterPro"/>
</dbReference>
<feature type="domain" description="4Fe-4S His(Cys)3-ligated-type" evidence="16">
    <location>
        <begin position="93"/>
        <end position="132"/>
    </location>
</feature>
<evidence type="ECO:0000256" key="8">
    <source>
        <dbReference type="ARBA" id="ARBA00023004"/>
    </source>
</evidence>
<evidence type="ECO:0000256" key="13">
    <source>
        <dbReference type="RuleBase" id="RU003525"/>
    </source>
</evidence>
<dbReference type="PROSITE" id="PS00641">
    <property type="entry name" value="COMPLEX1_75K_1"/>
    <property type="match status" value="1"/>
</dbReference>
<accession>A0A557RJU9</accession>
<dbReference type="GO" id="GO:0008137">
    <property type="term" value="F:NADH dehydrogenase (ubiquinone) activity"/>
    <property type="evidence" value="ECO:0007669"/>
    <property type="project" value="UniProtKB-UniRule"/>
</dbReference>
<keyword evidence="8 13" id="KW-0408">Iron</keyword>
<protein>
    <recommendedName>
        <fullName evidence="13">NADH-quinone oxidoreductase</fullName>
        <ecNumber evidence="13">7.1.1.-</ecNumber>
    </recommendedName>
</protein>
<keyword evidence="6 13" id="KW-0479">Metal-binding</keyword>
<evidence type="ECO:0000256" key="10">
    <source>
        <dbReference type="ARBA" id="ARBA00023027"/>
    </source>
</evidence>
<comment type="subunit">
    <text evidence="11">Composed of 13 different subunits. Subunits NuoCD, E, F, and G constitute the peripheral sector of the complex.</text>
</comment>
<dbReference type="Pfam" id="PF22151">
    <property type="entry name" value="Fer4_NDSU1"/>
    <property type="match status" value="1"/>
</dbReference>
<comment type="cofactor">
    <cofactor evidence="13">
        <name>[2Fe-2S] cluster</name>
        <dbReference type="ChEBI" id="CHEBI:190135"/>
    </cofactor>
    <text evidence="13">Binds 1 [2Fe-2S] cluster per subunit.</text>
</comment>
<dbReference type="FunFam" id="3.30.70.20:FF:000002">
    <property type="entry name" value="NADH-ubiquinone oxidoreductase 75 kDa subunit"/>
    <property type="match status" value="1"/>
</dbReference>
<evidence type="ECO:0000256" key="11">
    <source>
        <dbReference type="ARBA" id="ARBA00026021"/>
    </source>
</evidence>
<keyword evidence="17" id="KW-0560">Oxidoreductase</keyword>
<dbReference type="PROSITE" id="PS00642">
    <property type="entry name" value="COMPLEX1_75K_2"/>
    <property type="match status" value="1"/>
</dbReference>
<dbReference type="InterPro" id="IPR000283">
    <property type="entry name" value="NADH_UbQ_OxRdtase_75kDa_su_CS"/>
</dbReference>